<evidence type="ECO:0000256" key="4">
    <source>
        <dbReference type="ARBA" id="ARBA00023284"/>
    </source>
</evidence>
<keyword evidence="3" id="KW-1015">Disulfide bond</keyword>
<keyword evidence="2" id="KW-0201">Cytochrome c-type biogenesis</keyword>
<dbReference type="AlphaFoldDB" id="A0A382P890"/>
<reference evidence="6" key="1">
    <citation type="submission" date="2018-05" db="EMBL/GenBank/DDBJ databases">
        <authorList>
            <person name="Lanie J.A."/>
            <person name="Ng W.-L."/>
            <person name="Kazmierczak K.M."/>
            <person name="Andrzejewski T.M."/>
            <person name="Davidsen T.M."/>
            <person name="Wayne K.J."/>
            <person name="Tettelin H."/>
            <person name="Glass J.I."/>
            <person name="Rusch D."/>
            <person name="Podicherti R."/>
            <person name="Tsui H.-C.T."/>
            <person name="Winkler M.E."/>
        </authorList>
    </citation>
    <scope>NUCLEOTIDE SEQUENCE</scope>
</reference>
<dbReference type="InterPro" id="IPR036249">
    <property type="entry name" value="Thioredoxin-like_sf"/>
</dbReference>
<dbReference type="GO" id="GO:0017004">
    <property type="term" value="P:cytochrome complex assembly"/>
    <property type="evidence" value="ECO:0007669"/>
    <property type="project" value="UniProtKB-KW"/>
</dbReference>
<name>A0A382P890_9ZZZZ</name>
<evidence type="ECO:0000256" key="2">
    <source>
        <dbReference type="ARBA" id="ARBA00022748"/>
    </source>
</evidence>
<feature type="domain" description="Thioredoxin" evidence="5">
    <location>
        <begin position="33"/>
        <end position="176"/>
    </location>
</feature>
<dbReference type="Pfam" id="PF00578">
    <property type="entry name" value="AhpC-TSA"/>
    <property type="match status" value="1"/>
</dbReference>
<dbReference type="PANTHER" id="PTHR42852">
    <property type="entry name" value="THIOL:DISULFIDE INTERCHANGE PROTEIN DSBE"/>
    <property type="match status" value="1"/>
</dbReference>
<dbReference type="InterPro" id="IPR013766">
    <property type="entry name" value="Thioredoxin_domain"/>
</dbReference>
<keyword evidence="4" id="KW-0676">Redox-active center</keyword>
<comment type="subcellular location">
    <subcellularLocation>
        <location evidence="1">Cell envelope</location>
    </subcellularLocation>
</comment>
<accession>A0A382P890</accession>
<organism evidence="6">
    <name type="scientific">marine metagenome</name>
    <dbReference type="NCBI Taxonomy" id="408172"/>
    <lineage>
        <taxon>unclassified sequences</taxon>
        <taxon>metagenomes</taxon>
        <taxon>ecological metagenomes</taxon>
    </lineage>
</organism>
<dbReference type="GO" id="GO:0030313">
    <property type="term" value="C:cell envelope"/>
    <property type="evidence" value="ECO:0007669"/>
    <property type="project" value="UniProtKB-SubCell"/>
</dbReference>
<dbReference type="EMBL" id="UINC01105251">
    <property type="protein sequence ID" value="SVC69050.1"/>
    <property type="molecule type" value="Genomic_DNA"/>
</dbReference>
<evidence type="ECO:0000313" key="6">
    <source>
        <dbReference type="EMBL" id="SVC69050.1"/>
    </source>
</evidence>
<dbReference type="GO" id="GO:0016491">
    <property type="term" value="F:oxidoreductase activity"/>
    <property type="evidence" value="ECO:0007669"/>
    <property type="project" value="InterPro"/>
</dbReference>
<dbReference type="PROSITE" id="PS51352">
    <property type="entry name" value="THIOREDOXIN_2"/>
    <property type="match status" value="1"/>
</dbReference>
<dbReference type="InterPro" id="IPR050553">
    <property type="entry name" value="Thioredoxin_ResA/DsbE_sf"/>
</dbReference>
<protein>
    <recommendedName>
        <fullName evidence="5">Thioredoxin domain-containing protein</fullName>
    </recommendedName>
</protein>
<proteinExistence type="predicted"/>
<gene>
    <name evidence="6" type="ORF">METZ01_LOCUS321904</name>
</gene>
<dbReference type="InterPro" id="IPR000866">
    <property type="entry name" value="AhpC/TSA"/>
</dbReference>
<dbReference type="Gene3D" id="3.40.30.10">
    <property type="entry name" value="Glutaredoxin"/>
    <property type="match status" value="1"/>
</dbReference>
<dbReference type="CDD" id="cd02966">
    <property type="entry name" value="TlpA_like_family"/>
    <property type="match status" value="1"/>
</dbReference>
<sequence length="176" mass="20290">MKLEKRKIKNFGFLLVLFCSLFSQKSDDRGYIVRVGDPAPELTLEYTTGEQVSLIDLRGKVVVLQFTASWCSVCRLEMPHLEKDVWQRFKDESLILIGIDRDEPLDVVQKFKKEIGVTYPLALDPGANHFSRFALKDAGVTRNIVINKDGKITFLTRLFEEKEFKEMIAVIENLLY</sequence>
<dbReference type="PANTHER" id="PTHR42852:SF6">
    <property type="entry name" value="THIOL:DISULFIDE INTERCHANGE PROTEIN DSBE"/>
    <property type="match status" value="1"/>
</dbReference>
<evidence type="ECO:0000256" key="1">
    <source>
        <dbReference type="ARBA" id="ARBA00004196"/>
    </source>
</evidence>
<evidence type="ECO:0000256" key="3">
    <source>
        <dbReference type="ARBA" id="ARBA00023157"/>
    </source>
</evidence>
<dbReference type="GO" id="GO:0016209">
    <property type="term" value="F:antioxidant activity"/>
    <property type="evidence" value="ECO:0007669"/>
    <property type="project" value="InterPro"/>
</dbReference>
<evidence type="ECO:0000259" key="5">
    <source>
        <dbReference type="PROSITE" id="PS51352"/>
    </source>
</evidence>
<dbReference type="SUPFAM" id="SSF52833">
    <property type="entry name" value="Thioredoxin-like"/>
    <property type="match status" value="1"/>
</dbReference>